<dbReference type="EMBL" id="WIXP02000013">
    <property type="protein sequence ID" value="KAF6200672.1"/>
    <property type="molecule type" value="Genomic_DNA"/>
</dbReference>
<comment type="caution">
    <text evidence="1">The sequence shown here is derived from an EMBL/GenBank/DDBJ whole genome shotgun (WGS) entry which is preliminary data.</text>
</comment>
<dbReference type="OrthoDB" id="8021837at2759"/>
<protein>
    <submittedName>
        <fullName evidence="1">Uncharacterized protein</fullName>
    </submittedName>
</protein>
<evidence type="ECO:0000313" key="1">
    <source>
        <dbReference type="EMBL" id="KAF6200672.1"/>
    </source>
</evidence>
<evidence type="ECO:0000313" key="2">
    <source>
        <dbReference type="Proteomes" id="UP000466442"/>
    </source>
</evidence>
<dbReference type="AlphaFoldDB" id="A0A8S9WVA1"/>
<accession>A0A8S9WVA1</accession>
<dbReference type="Proteomes" id="UP000466442">
    <property type="component" value="Unassembled WGS sequence"/>
</dbReference>
<sequence>MDVNLTAILKDWMSNLSQLDRRHENKRPGNEEFSLLSAETGDPACKLAGRRRDCIYLRSDAPGRLCSMNDLKENEDAIHFFGTCPVLWEFNCWTIGRSGWRWHNLPIILGNIKNLVKESNW</sequence>
<name>A0A8S9WVA1_APOLU</name>
<proteinExistence type="predicted"/>
<gene>
    <name evidence="1" type="ORF">GE061_005115</name>
</gene>
<organism evidence="1 2">
    <name type="scientific">Apolygus lucorum</name>
    <name type="common">Small green plant bug</name>
    <name type="synonym">Lygocoris lucorum</name>
    <dbReference type="NCBI Taxonomy" id="248454"/>
    <lineage>
        <taxon>Eukaryota</taxon>
        <taxon>Metazoa</taxon>
        <taxon>Ecdysozoa</taxon>
        <taxon>Arthropoda</taxon>
        <taxon>Hexapoda</taxon>
        <taxon>Insecta</taxon>
        <taxon>Pterygota</taxon>
        <taxon>Neoptera</taxon>
        <taxon>Paraneoptera</taxon>
        <taxon>Hemiptera</taxon>
        <taxon>Heteroptera</taxon>
        <taxon>Panheteroptera</taxon>
        <taxon>Cimicomorpha</taxon>
        <taxon>Miridae</taxon>
        <taxon>Mirini</taxon>
        <taxon>Apolygus</taxon>
    </lineage>
</organism>
<reference evidence="1" key="1">
    <citation type="journal article" date="2021" name="Mol. Ecol. Resour.">
        <title>Apolygus lucorum genome provides insights into omnivorousness and mesophyll feeding.</title>
        <authorList>
            <person name="Liu Y."/>
            <person name="Liu H."/>
            <person name="Wang H."/>
            <person name="Huang T."/>
            <person name="Liu B."/>
            <person name="Yang B."/>
            <person name="Yin L."/>
            <person name="Li B."/>
            <person name="Zhang Y."/>
            <person name="Zhang S."/>
            <person name="Jiang F."/>
            <person name="Zhang X."/>
            <person name="Ren Y."/>
            <person name="Wang B."/>
            <person name="Wang S."/>
            <person name="Lu Y."/>
            <person name="Wu K."/>
            <person name="Fan W."/>
            <person name="Wang G."/>
        </authorList>
    </citation>
    <scope>NUCLEOTIDE SEQUENCE</scope>
    <source>
        <strain evidence="1">12Hb</strain>
    </source>
</reference>
<keyword evidence="2" id="KW-1185">Reference proteome</keyword>